<evidence type="ECO:0000313" key="9">
    <source>
        <dbReference type="EMBL" id="TDE11232.1"/>
    </source>
</evidence>
<sequence length="295" mass="31663">MTVAAGRTGGARAQARAGYLFSGLYTVLLVGFGLVPAGYAVYLAFKGETGGFTLDHFVQVAQDFRYVETFQHVATYTVAFLVPSLVISIGFALLLQPRRAAVASWFRFLYYLPQALTGAAGVIVWVFMLTPAVSPVRPLLTAAGYDNLFEVLSPANLPVVLAIIAVWTSANGILLMYAALSSIPVEVTEAARLDGANSWQTAIHVKLPMIRKWVAYTVILNVAASTQLFVEPQLIAGATGGGVGENWSPLQLAYTFAYTYADFASAAALSLQLLVISVLAAVLIIKRTSLFRMEI</sequence>
<feature type="transmembrane region" description="Helical" evidence="7">
    <location>
        <begin position="20"/>
        <end position="45"/>
    </location>
</feature>
<evidence type="ECO:0000256" key="2">
    <source>
        <dbReference type="ARBA" id="ARBA00022448"/>
    </source>
</evidence>
<comment type="similarity">
    <text evidence="7">Belongs to the binding-protein-dependent transport system permease family.</text>
</comment>
<dbReference type="InterPro" id="IPR035906">
    <property type="entry name" value="MetI-like_sf"/>
</dbReference>
<organism evidence="9 10">
    <name type="scientific">Jiangella asiatica</name>
    <dbReference type="NCBI Taxonomy" id="2530372"/>
    <lineage>
        <taxon>Bacteria</taxon>
        <taxon>Bacillati</taxon>
        <taxon>Actinomycetota</taxon>
        <taxon>Actinomycetes</taxon>
        <taxon>Jiangellales</taxon>
        <taxon>Jiangellaceae</taxon>
        <taxon>Jiangella</taxon>
    </lineage>
</organism>
<dbReference type="OrthoDB" id="3210259at2"/>
<keyword evidence="10" id="KW-1185">Reference proteome</keyword>
<proteinExistence type="inferred from homology"/>
<dbReference type="Proteomes" id="UP000294739">
    <property type="component" value="Unassembled WGS sequence"/>
</dbReference>
<evidence type="ECO:0000256" key="3">
    <source>
        <dbReference type="ARBA" id="ARBA00022475"/>
    </source>
</evidence>
<feature type="transmembrane region" description="Helical" evidence="7">
    <location>
        <begin position="108"/>
        <end position="128"/>
    </location>
</feature>
<comment type="caution">
    <text evidence="9">The sequence shown here is derived from an EMBL/GenBank/DDBJ whole genome shotgun (WGS) entry which is preliminary data.</text>
</comment>
<dbReference type="InterPro" id="IPR050809">
    <property type="entry name" value="UgpAE/MalFG_permease"/>
</dbReference>
<feature type="transmembrane region" description="Helical" evidence="7">
    <location>
        <begin position="263"/>
        <end position="285"/>
    </location>
</feature>
<keyword evidence="5 7" id="KW-1133">Transmembrane helix</keyword>
<dbReference type="PROSITE" id="PS50928">
    <property type="entry name" value="ABC_TM1"/>
    <property type="match status" value="1"/>
</dbReference>
<accession>A0A4R5DBZ4</accession>
<dbReference type="EMBL" id="SMKZ01000011">
    <property type="protein sequence ID" value="TDE11232.1"/>
    <property type="molecule type" value="Genomic_DNA"/>
</dbReference>
<dbReference type="CDD" id="cd06261">
    <property type="entry name" value="TM_PBP2"/>
    <property type="match status" value="1"/>
</dbReference>
<keyword evidence="3" id="KW-1003">Cell membrane</keyword>
<dbReference type="AlphaFoldDB" id="A0A4R5DBZ4"/>
<feature type="transmembrane region" description="Helical" evidence="7">
    <location>
        <begin position="73"/>
        <end position="96"/>
    </location>
</feature>
<evidence type="ECO:0000256" key="1">
    <source>
        <dbReference type="ARBA" id="ARBA00004651"/>
    </source>
</evidence>
<dbReference type="GO" id="GO:0055085">
    <property type="term" value="P:transmembrane transport"/>
    <property type="evidence" value="ECO:0007669"/>
    <property type="project" value="InterPro"/>
</dbReference>
<comment type="subcellular location">
    <subcellularLocation>
        <location evidence="1 7">Cell membrane</location>
        <topology evidence="1 7">Multi-pass membrane protein</topology>
    </subcellularLocation>
</comment>
<dbReference type="SUPFAM" id="SSF161098">
    <property type="entry name" value="MetI-like"/>
    <property type="match status" value="1"/>
</dbReference>
<reference evidence="9 10" key="1">
    <citation type="submission" date="2019-03" db="EMBL/GenBank/DDBJ databases">
        <title>Draft genome sequences of novel Actinobacteria.</title>
        <authorList>
            <person name="Sahin N."/>
            <person name="Ay H."/>
            <person name="Saygin H."/>
        </authorList>
    </citation>
    <scope>NUCLEOTIDE SEQUENCE [LARGE SCALE GENOMIC DNA]</scope>
    <source>
        <strain evidence="9 10">5K138</strain>
    </source>
</reference>
<dbReference type="InParanoid" id="A0A4R5DBZ4"/>
<keyword evidence="2 7" id="KW-0813">Transport</keyword>
<evidence type="ECO:0000256" key="7">
    <source>
        <dbReference type="RuleBase" id="RU363032"/>
    </source>
</evidence>
<keyword evidence="6 7" id="KW-0472">Membrane</keyword>
<dbReference type="PANTHER" id="PTHR43227:SF11">
    <property type="entry name" value="BLL4140 PROTEIN"/>
    <property type="match status" value="1"/>
</dbReference>
<keyword evidence="4 7" id="KW-0812">Transmembrane</keyword>
<dbReference type="Gene3D" id="1.10.3720.10">
    <property type="entry name" value="MetI-like"/>
    <property type="match status" value="1"/>
</dbReference>
<feature type="transmembrane region" description="Helical" evidence="7">
    <location>
        <begin position="157"/>
        <end position="180"/>
    </location>
</feature>
<protein>
    <submittedName>
        <fullName evidence="9">Sugar ABC transporter permease</fullName>
    </submittedName>
</protein>
<dbReference type="InterPro" id="IPR000515">
    <property type="entry name" value="MetI-like"/>
</dbReference>
<dbReference type="GO" id="GO:0005886">
    <property type="term" value="C:plasma membrane"/>
    <property type="evidence" value="ECO:0007669"/>
    <property type="project" value="UniProtKB-SubCell"/>
</dbReference>
<feature type="domain" description="ABC transmembrane type-1" evidence="8">
    <location>
        <begin position="70"/>
        <end position="284"/>
    </location>
</feature>
<dbReference type="Pfam" id="PF00528">
    <property type="entry name" value="BPD_transp_1"/>
    <property type="match status" value="1"/>
</dbReference>
<feature type="transmembrane region" description="Helical" evidence="7">
    <location>
        <begin position="213"/>
        <end position="230"/>
    </location>
</feature>
<dbReference type="PANTHER" id="PTHR43227">
    <property type="entry name" value="BLL4140 PROTEIN"/>
    <property type="match status" value="1"/>
</dbReference>
<evidence type="ECO:0000256" key="5">
    <source>
        <dbReference type="ARBA" id="ARBA00022989"/>
    </source>
</evidence>
<name>A0A4R5DBZ4_9ACTN</name>
<evidence type="ECO:0000256" key="6">
    <source>
        <dbReference type="ARBA" id="ARBA00023136"/>
    </source>
</evidence>
<gene>
    <name evidence="9" type="ORF">E1269_09770</name>
</gene>
<evidence type="ECO:0000256" key="4">
    <source>
        <dbReference type="ARBA" id="ARBA00022692"/>
    </source>
</evidence>
<evidence type="ECO:0000313" key="10">
    <source>
        <dbReference type="Proteomes" id="UP000294739"/>
    </source>
</evidence>
<evidence type="ECO:0000259" key="8">
    <source>
        <dbReference type="PROSITE" id="PS50928"/>
    </source>
</evidence>